<evidence type="ECO:0000256" key="1">
    <source>
        <dbReference type="ARBA" id="ARBA00004141"/>
    </source>
</evidence>
<evidence type="ECO:0000256" key="4">
    <source>
        <dbReference type="ARBA" id="ARBA00023136"/>
    </source>
</evidence>
<protein>
    <submittedName>
        <fullName evidence="8">Clc-like protein</fullName>
    </submittedName>
</protein>
<proteinExistence type="predicted"/>
<keyword evidence="7" id="KW-1185">Reference proteome</keyword>
<evidence type="ECO:0000313" key="7">
    <source>
        <dbReference type="Proteomes" id="UP000887572"/>
    </source>
</evidence>
<feature type="transmembrane region" description="Helical" evidence="6">
    <location>
        <begin position="108"/>
        <end position="131"/>
    </location>
</feature>
<feature type="compositionally biased region" description="Basic and acidic residues" evidence="5">
    <location>
        <begin position="348"/>
        <end position="362"/>
    </location>
</feature>
<reference evidence="8" key="1">
    <citation type="submission" date="2022-11" db="UniProtKB">
        <authorList>
            <consortium name="WormBaseParasite"/>
        </authorList>
    </citation>
    <scope>IDENTIFICATION</scope>
</reference>
<evidence type="ECO:0000256" key="5">
    <source>
        <dbReference type="SAM" id="MobiDB-lite"/>
    </source>
</evidence>
<dbReference type="FunFam" id="1.20.140.150:FF:000039">
    <property type="entry name" value="Neuronal SYmmetry"/>
    <property type="match status" value="1"/>
</dbReference>
<dbReference type="Proteomes" id="UP000887572">
    <property type="component" value="Unplaced"/>
</dbReference>
<sequence>MAEPVRKAVIFCACVFTMIGMGLSLAAILTPSWQVVNLQEYNSVHEHGLWLDCIRHSRDGGGVLLRRYATLSEPLHCVYKFDYDKYSGTFDLEDDNSPVGEVNRHRFYGWHTATLIMLALALLTGFCSVCLGACGCCYASLSLVFTATALLTTFLSSVAEGVFFFFSHRADNRFIKGIVGTYEQRVGLAFFLQMGACFFHFVAFLIAMVATYFAFTRKGVALDRERYSLQTSSKTNMTNVGRPMDRLPLLQQLAPPPSFHSADRFDRGPTPQSLSMATAPAALSAHRMTPNFVFPISASSTPIRREASMDFEHPVFVHNQMPAPSAKPRMPPYMKQQQNVQQQNSSDDFDRAVADSMPELHNRSFQSDFSGRIRRKSETCV</sequence>
<dbReference type="InterPro" id="IPR010761">
    <property type="entry name" value="Clc_prot-like"/>
</dbReference>
<keyword evidence="3 6" id="KW-1133">Transmembrane helix</keyword>
<evidence type="ECO:0000256" key="2">
    <source>
        <dbReference type="ARBA" id="ARBA00022692"/>
    </source>
</evidence>
<dbReference type="PANTHER" id="PTHR10671">
    <property type="entry name" value="EPITHELIAL MEMBRANE PROTEIN-RELATED"/>
    <property type="match status" value="1"/>
</dbReference>
<comment type="subcellular location">
    <subcellularLocation>
        <location evidence="1">Membrane</location>
        <topology evidence="1">Multi-pass membrane protein</topology>
    </subcellularLocation>
</comment>
<dbReference type="InterPro" id="IPR050579">
    <property type="entry name" value="PMP-22/EMP/MP20-like"/>
</dbReference>
<feature type="transmembrane region" description="Helical" evidence="6">
    <location>
        <begin position="143"/>
        <end position="166"/>
    </location>
</feature>
<keyword evidence="4 6" id="KW-0472">Membrane</keyword>
<accession>A0A914HPG2</accession>
<evidence type="ECO:0000313" key="8">
    <source>
        <dbReference type="WBParaSite" id="Gr19_v10_g3011.t1"/>
    </source>
</evidence>
<feature type="transmembrane region" description="Helical" evidence="6">
    <location>
        <begin position="186"/>
        <end position="215"/>
    </location>
</feature>
<dbReference type="PANTHER" id="PTHR10671:SF51">
    <property type="entry name" value="CLC-LIKE PROTEIN"/>
    <property type="match status" value="1"/>
</dbReference>
<evidence type="ECO:0000256" key="3">
    <source>
        <dbReference type="ARBA" id="ARBA00022989"/>
    </source>
</evidence>
<dbReference type="WBParaSite" id="Gr19_v10_g3011.t1">
    <property type="protein sequence ID" value="Gr19_v10_g3011.t1"/>
    <property type="gene ID" value="Gr19_v10_g3011"/>
</dbReference>
<name>A0A914HPG2_GLORO</name>
<feature type="region of interest" description="Disordered" evidence="5">
    <location>
        <begin position="324"/>
        <end position="381"/>
    </location>
</feature>
<organism evidence="7 8">
    <name type="scientific">Globodera rostochiensis</name>
    <name type="common">Golden nematode worm</name>
    <name type="synonym">Heterodera rostochiensis</name>
    <dbReference type="NCBI Taxonomy" id="31243"/>
    <lineage>
        <taxon>Eukaryota</taxon>
        <taxon>Metazoa</taxon>
        <taxon>Ecdysozoa</taxon>
        <taxon>Nematoda</taxon>
        <taxon>Chromadorea</taxon>
        <taxon>Rhabditida</taxon>
        <taxon>Tylenchina</taxon>
        <taxon>Tylenchomorpha</taxon>
        <taxon>Tylenchoidea</taxon>
        <taxon>Heteroderidae</taxon>
        <taxon>Heteroderinae</taxon>
        <taxon>Globodera</taxon>
    </lineage>
</organism>
<dbReference type="Pfam" id="PF07062">
    <property type="entry name" value="Clc-like"/>
    <property type="match status" value="1"/>
</dbReference>
<dbReference type="Gene3D" id="1.20.140.150">
    <property type="match status" value="1"/>
</dbReference>
<evidence type="ECO:0000256" key="6">
    <source>
        <dbReference type="SAM" id="Phobius"/>
    </source>
</evidence>
<dbReference type="GO" id="GO:0005886">
    <property type="term" value="C:plasma membrane"/>
    <property type="evidence" value="ECO:0007669"/>
    <property type="project" value="TreeGrafter"/>
</dbReference>
<dbReference type="AlphaFoldDB" id="A0A914HPG2"/>
<keyword evidence="2 6" id="KW-0812">Transmembrane</keyword>